<evidence type="ECO:0000313" key="1">
    <source>
        <dbReference type="EMBL" id="CUV66397.1"/>
    </source>
</evidence>
<dbReference type="PANTHER" id="PTHR47623:SF1">
    <property type="entry name" value="OS09G0287300 PROTEIN"/>
    <property type="match status" value="1"/>
</dbReference>
<protein>
    <submittedName>
        <fullName evidence="1">Phosphoglycerate/bisphosphoglycerate mutase</fullName>
    </submittedName>
</protein>
<dbReference type="InterPro" id="IPR013078">
    <property type="entry name" value="His_Pase_superF_clade-1"/>
</dbReference>
<dbReference type="Pfam" id="PF00300">
    <property type="entry name" value="His_Phos_1"/>
    <property type="match status" value="1"/>
</dbReference>
<dbReference type="InterPro" id="IPR029033">
    <property type="entry name" value="His_PPase_superfam"/>
</dbReference>
<dbReference type="AlphaFoldDB" id="A0A0S4XQA1"/>
<organism evidence="1">
    <name type="scientific">Sulfurovum sp. enrichment culture clone C5</name>
    <dbReference type="NCBI Taxonomy" id="497650"/>
    <lineage>
        <taxon>Bacteria</taxon>
        <taxon>Pseudomonadati</taxon>
        <taxon>Campylobacterota</taxon>
        <taxon>Epsilonproteobacteria</taxon>
        <taxon>Campylobacterales</taxon>
        <taxon>Sulfurovaceae</taxon>
        <taxon>Sulfurovum</taxon>
        <taxon>environmental samples</taxon>
    </lineage>
</organism>
<dbReference type="PANTHER" id="PTHR47623">
    <property type="entry name" value="OS09G0287300 PROTEIN"/>
    <property type="match status" value="1"/>
</dbReference>
<accession>A0A0S4XQA1</accession>
<reference evidence="1" key="1">
    <citation type="submission" date="2015-11" db="EMBL/GenBank/DDBJ databases">
        <authorList>
            <person name="Zhang Y."/>
            <person name="Guo Z."/>
        </authorList>
    </citation>
    <scope>NUCLEOTIDE SEQUENCE</scope>
    <source>
        <strain evidence="1">BN30871</strain>
    </source>
</reference>
<gene>
    <name evidence="1" type="ORF">BN3087_810002</name>
</gene>
<sequence>MVLIYLCYNTPMKTIYLIRHAKSDWSDFSINDAKRGLSERGKKDIPLMANELHKKNIKPDLIISSSSNRTKLTVEGIFKRLNYSTEIIYDDELYLANPKTILSLIQNVNDKYKSIFVVGHNPGITDFANLMSDADIENIPTLGIVALKCEVKKWKECKYHDAKVEFFIYPKMFKK</sequence>
<dbReference type="CDD" id="cd07067">
    <property type="entry name" value="HP_PGM_like"/>
    <property type="match status" value="1"/>
</dbReference>
<dbReference type="Gene3D" id="3.40.50.1240">
    <property type="entry name" value="Phosphoglycerate mutase-like"/>
    <property type="match status" value="1"/>
</dbReference>
<dbReference type="SUPFAM" id="SSF53254">
    <property type="entry name" value="Phosphoglycerate mutase-like"/>
    <property type="match status" value="1"/>
</dbReference>
<proteinExistence type="predicted"/>
<dbReference type="EMBL" id="FAXN01000086">
    <property type="protein sequence ID" value="CUV66397.1"/>
    <property type="molecule type" value="Genomic_DNA"/>
</dbReference>
<name>A0A0S4XQA1_9BACT</name>